<evidence type="ECO:0000313" key="2">
    <source>
        <dbReference type="Proteomes" id="UP000308600"/>
    </source>
</evidence>
<dbReference type="Proteomes" id="UP000308600">
    <property type="component" value="Unassembled WGS sequence"/>
</dbReference>
<sequence length="567" mass="64826">MLHVIPAPPEISKQGKHTADIITFRRTLDSGRIYKAASYPHQQPSLMNDQSRNASPSSRPPSRAHQVIDMKAADSMEAAELVEDAETLQEPISSVRDGSNPWEKCIKLSKKYDDELCDALKGELDNLMLFATLFSAIVTAFTIDSYKWLEPDSGSSLTMPVAVQVNVLWFLSLASSLGVASTGILCMQWVRHYGLQEPKPTADSLAQRRQRYNGFRKWRVRDIISLLPVLLQLALVLFGIGLIRFLWALDHTVGVGFMVVSVITIAFVLVTMFAPILQWWFLHLPWSWLKTTQCPFQSPQAWIFYSISWWLAAPVRDPKKFESDPGNWRTFDESWLEWHAGPIKSKSSKDKKGDDPKNYADNPLVDVSYKVKLICEELIWLDDMFSDNLEGIKARAEALGRLPFKAAKYVVRNKLNSYARRHVRQRRTSEPGPEQPEQPDIKELFKLLTPFDQIGRLSSPDQAVGDEDRRHDRDFKHLRAWYLWAHAQDHLGLDDAYMESRIQFMSEVPRDHILLPALPRSSHLDVYCLVKTKEGSLPTHKFYNGPRPNRSIQVERMIRSSLASSSV</sequence>
<keyword evidence="2" id="KW-1185">Reference proteome</keyword>
<organism evidence="1 2">
    <name type="scientific">Pluteus cervinus</name>
    <dbReference type="NCBI Taxonomy" id="181527"/>
    <lineage>
        <taxon>Eukaryota</taxon>
        <taxon>Fungi</taxon>
        <taxon>Dikarya</taxon>
        <taxon>Basidiomycota</taxon>
        <taxon>Agaricomycotina</taxon>
        <taxon>Agaricomycetes</taxon>
        <taxon>Agaricomycetidae</taxon>
        <taxon>Agaricales</taxon>
        <taxon>Pluteineae</taxon>
        <taxon>Pluteaceae</taxon>
        <taxon>Pluteus</taxon>
    </lineage>
</organism>
<name>A0ACD3A055_9AGAR</name>
<gene>
    <name evidence="1" type="ORF">BDN72DRAFT_684002</name>
</gene>
<protein>
    <submittedName>
        <fullName evidence="1">Uncharacterized protein</fullName>
    </submittedName>
</protein>
<reference evidence="1 2" key="1">
    <citation type="journal article" date="2019" name="Nat. Ecol. Evol.">
        <title>Megaphylogeny resolves global patterns of mushroom evolution.</title>
        <authorList>
            <person name="Varga T."/>
            <person name="Krizsan K."/>
            <person name="Foldi C."/>
            <person name="Dima B."/>
            <person name="Sanchez-Garcia M."/>
            <person name="Sanchez-Ramirez S."/>
            <person name="Szollosi G.J."/>
            <person name="Szarkandi J.G."/>
            <person name="Papp V."/>
            <person name="Albert L."/>
            <person name="Andreopoulos W."/>
            <person name="Angelini C."/>
            <person name="Antonin V."/>
            <person name="Barry K.W."/>
            <person name="Bougher N.L."/>
            <person name="Buchanan P."/>
            <person name="Buyck B."/>
            <person name="Bense V."/>
            <person name="Catcheside P."/>
            <person name="Chovatia M."/>
            <person name="Cooper J."/>
            <person name="Damon W."/>
            <person name="Desjardin D."/>
            <person name="Finy P."/>
            <person name="Geml J."/>
            <person name="Haridas S."/>
            <person name="Hughes K."/>
            <person name="Justo A."/>
            <person name="Karasinski D."/>
            <person name="Kautmanova I."/>
            <person name="Kiss B."/>
            <person name="Kocsube S."/>
            <person name="Kotiranta H."/>
            <person name="LaButti K.M."/>
            <person name="Lechner B.E."/>
            <person name="Liimatainen K."/>
            <person name="Lipzen A."/>
            <person name="Lukacs Z."/>
            <person name="Mihaltcheva S."/>
            <person name="Morgado L.N."/>
            <person name="Niskanen T."/>
            <person name="Noordeloos M.E."/>
            <person name="Ohm R.A."/>
            <person name="Ortiz-Santana B."/>
            <person name="Ovrebo C."/>
            <person name="Racz N."/>
            <person name="Riley R."/>
            <person name="Savchenko A."/>
            <person name="Shiryaev A."/>
            <person name="Soop K."/>
            <person name="Spirin V."/>
            <person name="Szebenyi C."/>
            <person name="Tomsovsky M."/>
            <person name="Tulloss R.E."/>
            <person name="Uehling J."/>
            <person name="Grigoriev I.V."/>
            <person name="Vagvolgyi C."/>
            <person name="Papp T."/>
            <person name="Martin F.M."/>
            <person name="Miettinen O."/>
            <person name="Hibbett D.S."/>
            <person name="Nagy L.G."/>
        </authorList>
    </citation>
    <scope>NUCLEOTIDE SEQUENCE [LARGE SCALE GENOMIC DNA]</scope>
    <source>
        <strain evidence="1 2">NL-1719</strain>
    </source>
</reference>
<evidence type="ECO:0000313" key="1">
    <source>
        <dbReference type="EMBL" id="TFK58714.1"/>
    </source>
</evidence>
<accession>A0ACD3A055</accession>
<dbReference type="EMBL" id="ML209224">
    <property type="protein sequence ID" value="TFK58714.1"/>
    <property type="molecule type" value="Genomic_DNA"/>
</dbReference>
<proteinExistence type="predicted"/>